<evidence type="ECO:0000256" key="1">
    <source>
        <dbReference type="SAM" id="Phobius"/>
    </source>
</evidence>
<name>A0A1V0SGV9_9VIRU</name>
<evidence type="ECO:0000313" key="2">
    <source>
        <dbReference type="EMBL" id="ARF10884.1"/>
    </source>
</evidence>
<accession>A0A1V0SGV9</accession>
<feature type="transmembrane region" description="Helical" evidence="1">
    <location>
        <begin position="176"/>
        <end position="204"/>
    </location>
</feature>
<keyword evidence="1" id="KW-0812">Transmembrane</keyword>
<proteinExistence type="predicted"/>
<keyword evidence="1" id="KW-0472">Membrane</keyword>
<dbReference type="EMBL" id="KY684105">
    <property type="protein sequence ID" value="ARF10884.1"/>
    <property type="molecule type" value="Genomic_DNA"/>
</dbReference>
<gene>
    <name evidence="2" type="ORF">Hokovirus_3_157</name>
</gene>
<sequence>MSNELTPLLGPEINYNTLNIATIQNDINDKQNEIIKNINNDLRIYKLYTHLIKKLILEDYVEKNNISYDNKYNNIELFNKYISKLDKHTELHGFVLNDDNKLIVNNWNYKENYDYDNIFETKNKKYELIKLYNHEPNFKIKLNQDFNKKKIIYNIIAFVILLIFVSVLFFGLTKDIVITMCIIALIIIVALCCLLLLYITNYIICINNMLNEKKTYLDKKLKREKYYKIIGKNNMELCK</sequence>
<feature type="transmembrane region" description="Helical" evidence="1">
    <location>
        <begin position="151"/>
        <end position="170"/>
    </location>
</feature>
<reference evidence="2" key="1">
    <citation type="journal article" date="2017" name="Science">
        <title>Giant viruses with an expanded complement of translation system components.</title>
        <authorList>
            <person name="Schulz F."/>
            <person name="Yutin N."/>
            <person name="Ivanova N.N."/>
            <person name="Ortega D.R."/>
            <person name="Lee T.K."/>
            <person name="Vierheilig J."/>
            <person name="Daims H."/>
            <person name="Horn M."/>
            <person name="Wagner M."/>
            <person name="Jensen G.J."/>
            <person name="Kyrpides N.C."/>
            <person name="Koonin E.V."/>
            <person name="Woyke T."/>
        </authorList>
    </citation>
    <scope>NUCLEOTIDE SEQUENCE</scope>
    <source>
        <strain evidence="2">HKV1</strain>
    </source>
</reference>
<protein>
    <submittedName>
        <fullName evidence="2">Uncharacterized protein</fullName>
    </submittedName>
</protein>
<keyword evidence="1" id="KW-1133">Transmembrane helix</keyword>
<organism evidence="2">
    <name type="scientific">Hokovirus HKV1</name>
    <dbReference type="NCBI Taxonomy" id="1977638"/>
    <lineage>
        <taxon>Viruses</taxon>
        <taxon>Varidnaviria</taxon>
        <taxon>Bamfordvirae</taxon>
        <taxon>Nucleocytoviricota</taxon>
        <taxon>Megaviricetes</taxon>
        <taxon>Imitervirales</taxon>
        <taxon>Mimiviridae</taxon>
        <taxon>Klosneuvirinae</taxon>
        <taxon>Hokovirus</taxon>
    </lineage>
</organism>